<keyword evidence="12" id="KW-1185">Reference proteome</keyword>
<evidence type="ECO:0000256" key="8">
    <source>
        <dbReference type="RuleBase" id="RU000682"/>
    </source>
</evidence>
<comment type="subcellular location">
    <subcellularLocation>
        <location evidence="1 7 8">Nucleus</location>
    </subcellularLocation>
</comment>
<gene>
    <name evidence="11" type="ORF">E5288_WYG019484</name>
</gene>
<feature type="DNA-binding region" description="Homeobox" evidence="7">
    <location>
        <begin position="128"/>
        <end position="187"/>
    </location>
</feature>
<dbReference type="Pfam" id="PF16878">
    <property type="entry name" value="SIX1_SD"/>
    <property type="match status" value="1"/>
</dbReference>
<organism evidence="11 12">
    <name type="scientific">Bos mutus</name>
    <name type="common">wild yak</name>
    <dbReference type="NCBI Taxonomy" id="72004"/>
    <lineage>
        <taxon>Eukaryota</taxon>
        <taxon>Metazoa</taxon>
        <taxon>Chordata</taxon>
        <taxon>Craniata</taxon>
        <taxon>Vertebrata</taxon>
        <taxon>Euteleostomi</taxon>
        <taxon>Mammalia</taxon>
        <taxon>Eutheria</taxon>
        <taxon>Laurasiatheria</taxon>
        <taxon>Artiodactyla</taxon>
        <taxon>Ruminantia</taxon>
        <taxon>Pecora</taxon>
        <taxon>Bovidae</taxon>
        <taxon>Bovinae</taxon>
        <taxon>Bos</taxon>
    </lineage>
</organism>
<dbReference type="PANTHER" id="PTHR10390">
    <property type="entry name" value="HOMEOBOX PROTEIN SIX"/>
    <property type="match status" value="1"/>
</dbReference>
<dbReference type="GO" id="GO:0005634">
    <property type="term" value="C:nucleus"/>
    <property type="evidence" value="ECO:0007669"/>
    <property type="project" value="UniProtKB-SubCell"/>
</dbReference>
<dbReference type="EMBL" id="VBQZ03000065">
    <property type="protein sequence ID" value="MXQ90872.1"/>
    <property type="molecule type" value="Genomic_DNA"/>
</dbReference>
<dbReference type="SUPFAM" id="SSF46689">
    <property type="entry name" value="Homeodomain-like"/>
    <property type="match status" value="1"/>
</dbReference>
<evidence type="ECO:0000256" key="6">
    <source>
        <dbReference type="ARBA" id="ARBA00023242"/>
    </source>
</evidence>
<dbReference type="Pfam" id="PF00046">
    <property type="entry name" value="Homeodomain"/>
    <property type="match status" value="1"/>
</dbReference>
<dbReference type="InterPro" id="IPR009057">
    <property type="entry name" value="Homeodomain-like_sf"/>
</dbReference>
<dbReference type="InterPro" id="IPR001356">
    <property type="entry name" value="HD"/>
</dbReference>
<feature type="compositionally biased region" description="Low complexity" evidence="9">
    <location>
        <begin position="215"/>
        <end position="231"/>
    </location>
</feature>
<dbReference type="Gene3D" id="1.10.10.60">
    <property type="entry name" value="Homeodomain-like"/>
    <property type="match status" value="1"/>
</dbReference>
<dbReference type="GO" id="GO:0001654">
    <property type="term" value="P:eye development"/>
    <property type="evidence" value="ECO:0007669"/>
    <property type="project" value="TreeGrafter"/>
</dbReference>
<feature type="compositionally biased region" description="Polar residues" evidence="9">
    <location>
        <begin position="238"/>
        <end position="249"/>
    </location>
</feature>
<comment type="caution">
    <text evidence="11">The sequence shown here is derived from an EMBL/GenBank/DDBJ whole genome shotgun (WGS) entry which is preliminary data.</text>
</comment>
<evidence type="ECO:0000313" key="11">
    <source>
        <dbReference type="EMBL" id="MXQ90872.1"/>
    </source>
</evidence>
<proteinExistence type="inferred from homology"/>
<evidence type="ECO:0000259" key="10">
    <source>
        <dbReference type="PROSITE" id="PS50071"/>
    </source>
</evidence>
<keyword evidence="6 7" id="KW-0539">Nucleus</keyword>
<dbReference type="GO" id="GO:0000981">
    <property type="term" value="F:DNA-binding transcription factor activity, RNA polymerase II-specific"/>
    <property type="evidence" value="ECO:0007669"/>
    <property type="project" value="TreeGrafter"/>
</dbReference>
<evidence type="ECO:0000256" key="5">
    <source>
        <dbReference type="ARBA" id="ARBA00023155"/>
    </source>
</evidence>
<dbReference type="Proteomes" id="UP000322234">
    <property type="component" value="Unassembled WGS sequence"/>
</dbReference>
<dbReference type="GO" id="GO:0007420">
    <property type="term" value="P:brain development"/>
    <property type="evidence" value="ECO:0007669"/>
    <property type="project" value="TreeGrafter"/>
</dbReference>
<dbReference type="CDD" id="cd00086">
    <property type="entry name" value="homeodomain"/>
    <property type="match status" value="1"/>
</dbReference>
<dbReference type="PANTHER" id="PTHR10390:SF31">
    <property type="entry name" value="HOMEOBOX PROTEIN SIX3"/>
    <property type="match status" value="1"/>
</dbReference>
<evidence type="ECO:0000256" key="2">
    <source>
        <dbReference type="ARBA" id="ARBA00008161"/>
    </source>
</evidence>
<comment type="similarity">
    <text evidence="2">Belongs to the SIX/Sine oculis homeobox family.</text>
</comment>
<dbReference type="SMART" id="SM00389">
    <property type="entry name" value="HOX"/>
    <property type="match status" value="1"/>
</dbReference>
<reference evidence="11" key="1">
    <citation type="submission" date="2019-10" db="EMBL/GenBank/DDBJ databases">
        <title>The sequence and de novo assembly of the wild yak genome.</title>
        <authorList>
            <person name="Liu Y."/>
        </authorList>
    </citation>
    <scope>NUCLEOTIDE SEQUENCE [LARGE SCALE GENOMIC DNA]</scope>
    <source>
        <strain evidence="11">WY2019</strain>
    </source>
</reference>
<name>A0A6B0RMW4_9CETA</name>
<evidence type="ECO:0000256" key="1">
    <source>
        <dbReference type="ARBA" id="ARBA00004123"/>
    </source>
</evidence>
<dbReference type="FunFam" id="1.10.10.60:FF:000046">
    <property type="entry name" value="SIX homeobox 3"/>
    <property type="match status" value="1"/>
</dbReference>
<evidence type="ECO:0000256" key="9">
    <source>
        <dbReference type="SAM" id="MobiDB-lite"/>
    </source>
</evidence>
<evidence type="ECO:0000256" key="3">
    <source>
        <dbReference type="ARBA" id="ARBA00022473"/>
    </source>
</evidence>
<dbReference type="InterPro" id="IPR031701">
    <property type="entry name" value="SIX1_SD"/>
</dbReference>
<keyword evidence="4 7" id="KW-0238">DNA-binding</keyword>
<evidence type="ECO:0000256" key="4">
    <source>
        <dbReference type="ARBA" id="ARBA00023125"/>
    </source>
</evidence>
<dbReference type="PROSITE" id="PS50071">
    <property type="entry name" value="HOMEOBOX_2"/>
    <property type="match status" value="1"/>
</dbReference>
<keyword evidence="3" id="KW-0217">Developmental protein</keyword>
<evidence type="ECO:0000256" key="7">
    <source>
        <dbReference type="PROSITE-ProRule" id="PRU00108"/>
    </source>
</evidence>
<evidence type="ECO:0000313" key="12">
    <source>
        <dbReference type="Proteomes" id="UP000322234"/>
    </source>
</evidence>
<accession>A0A6B0RMW4</accession>
<sequence>MFQLPTLNFSPEQVASVCETLEETGDIERLGRFLWSLPVAPGACEAINKHESILRARAVVAFHTGNFRDLYHILENHKFTKESHGKLQAMWLEAHYQEAEKLRGRPLGPVDKYRVRKKFPLPRTIWDGEQKTHCFKERTRSLLREWYLQDPYPNPSKKRELAQATGLTPTQVGNWFKNRRQRDRAAAAKNRLQHQAIGPSGMRSLAEPGCPTHGSAESPSTAASPTTSVSSLTERADTGTSILSVTSSDSECDLDDWPRPLSPSIFFLLDASKPSVGVYWACRGDKHSLDLMSTSSILPAPLLQEPEDLEEDGHSGLASSAPGWGPSGKLRADVIQSTIIISCETHLPVQLLNSRKGQSVAYLHLECFTRVLNRTTDVSFLKTQRRGR</sequence>
<protein>
    <recommendedName>
        <fullName evidence="10">Homeobox domain-containing protein</fullName>
    </recommendedName>
</protein>
<keyword evidence="5 7" id="KW-0371">Homeobox</keyword>
<dbReference type="GO" id="GO:0005667">
    <property type="term" value="C:transcription regulator complex"/>
    <property type="evidence" value="ECO:0007669"/>
    <property type="project" value="TreeGrafter"/>
</dbReference>
<feature type="domain" description="Homeobox" evidence="10">
    <location>
        <begin position="126"/>
        <end position="186"/>
    </location>
</feature>
<dbReference type="GO" id="GO:0000978">
    <property type="term" value="F:RNA polymerase II cis-regulatory region sequence-specific DNA binding"/>
    <property type="evidence" value="ECO:0007669"/>
    <property type="project" value="TreeGrafter"/>
</dbReference>
<dbReference type="AlphaFoldDB" id="A0A6B0RMW4"/>
<feature type="region of interest" description="Disordered" evidence="9">
    <location>
        <begin position="154"/>
        <end position="254"/>
    </location>
</feature>